<evidence type="ECO:0000313" key="3">
    <source>
        <dbReference type="Proteomes" id="UP000190027"/>
    </source>
</evidence>
<dbReference type="STRING" id="1121449.SAMN02745704_00596"/>
<reference evidence="2 3" key="1">
    <citation type="submission" date="2017-02" db="EMBL/GenBank/DDBJ databases">
        <authorList>
            <person name="Peterson S.W."/>
        </authorList>
    </citation>
    <scope>NUCLEOTIDE SEQUENCE [LARGE SCALE GENOMIC DNA]</scope>
    <source>
        <strain evidence="2 3">DSM 16080</strain>
    </source>
</reference>
<keyword evidence="3" id="KW-1185">Reference proteome</keyword>
<gene>
    <name evidence="2" type="ORF">SAMN02745704_00596</name>
</gene>
<keyword evidence="1" id="KW-0812">Transmembrane</keyword>
<evidence type="ECO:0000313" key="2">
    <source>
        <dbReference type="EMBL" id="SKA74108.1"/>
    </source>
</evidence>
<evidence type="ECO:0000256" key="1">
    <source>
        <dbReference type="SAM" id="Phobius"/>
    </source>
</evidence>
<organism evidence="2 3">
    <name type="scientific">Paucidesulfovibrio gracilis DSM 16080</name>
    <dbReference type="NCBI Taxonomy" id="1121449"/>
    <lineage>
        <taxon>Bacteria</taxon>
        <taxon>Pseudomonadati</taxon>
        <taxon>Thermodesulfobacteriota</taxon>
        <taxon>Desulfovibrionia</taxon>
        <taxon>Desulfovibrionales</taxon>
        <taxon>Desulfovibrionaceae</taxon>
        <taxon>Paucidesulfovibrio</taxon>
    </lineage>
</organism>
<accession>A0A1T4WAN6</accession>
<keyword evidence="1" id="KW-0472">Membrane</keyword>
<sequence>MKKSEKILLGVLAVVLLWAGYILLLDPKSESSIPEGGAGAYKTQLETMRQDLEKSALTEKERRIVALLGEHAQNRLFYAADRQFYFTDGEAFDTGDEEAIVYSGYLQAGNAAFAIINGIEYSVGDQLAVSGYRVKRIAPGFVTVEHLDPNTGRAFERRIPLAEDGVDDVSLKAVY</sequence>
<dbReference type="OrthoDB" id="5460353at2"/>
<dbReference type="Proteomes" id="UP000190027">
    <property type="component" value="Unassembled WGS sequence"/>
</dbReference>
<protein>
    <submittedName>
        <fullName evidence="2">Uncharacterized protein</fullName>
    </submittedName>
</protein>
<dbReference type="AlphaFoldDB" id="A0A1T4WAN6"/>
<keyword evidence="1" id="KW-1133">Transmembrane helix</keyword>
<feature type="transmembrane region" description="Helical" evidence="1">
    <location>
        <begin position="7"/>
        <end position="25"/>
    </location>
</feature>
<proteinExistence type="predicted"/>
<dbReference type="EMBL" id="FUYC01000002">
    <property type="protein sequence ID" value="SKA74108.1"/>
    <property type="molecule type" value="Genomic_DNA"/>
</dbReference>
<name>A0A1T4WAN6_9BACT</name>
<dbReference type="RefSeq" id="WP_078716173.1">
    <property type="nucleotide sequence ID" value="NZ_FUYC01000002.1"/>
</dbReference>